<organism evidence="2">
    <name type="scientific">Capitella teleta</name>
    <name type="common">Polychaete worm</name>
    <dbReference type="NCBI Taxonomy" id="283909"/>
    <lineage>
        <taxon>Eukaryota</taxon>
        <taxon>Metazoa</taxon>
        <taxon>Spiralia</taxon>
        <taxon>Lophotrochozoa</taxon>
        <taxon>Annelida</taxon>
        <taxon>Polychaeta</taxon>
        <taxon>Sedentaria</taxon>
        <taxon>Scolecida</taxon>
        <taxon>Capitellidae</taxon>
        <taxon>Capitella</taxon>
    </lineage>
</organism>
<feature type="compositionally biased region" description="Polar residues" evidence="1">
    <location>
        <begin position="339"/>
        <end position="353"/>
    </location>
</feature>
<dbReference type="HOGENOM" id="CLU_535567_0_0_1"/>
<evidence type="ECO:0000313" key="2">
    <source>
        <dbReference type="EMBL" id="ELU18867.1"/>
    </source>
</evidence>
<dbReference type="OMA" id="DKPNNID"/>
<dbReference type="InterPro" id="IPR011992">
    <property type="entry name" value="EF-hand-dom_pair"/>
</dbReference>
<gene>
    <name evidence="2" type="ORF">CAPTEDRAFT_226767</name>
</gene>
<feature type="region of interest" description="Disordered" evidence="1">
    <location>
        <begin position="339"/>
        <end position="403"/>
    </location>
</feature>
<reference evidence="2 4" key="2">
    <citation type="journal article" date="2013" name="Nature">
        <title>Insights into bilaterian evolution from three spiralian genomes.</title>
        <authorList>
            <person name="Simakov O."/>
            <person name="Marletaz F."/>
            <person name="Cho S.J."/>
            <person name="Edsinger-Gonzales E."/>
            <person name="Havlak P."/>
            <person name="Hellsten U."/>
            <person name="Kuo D.H."/>
            <person name="Larsson T."/>
            <person name="Lv J."/>
            <person name="Arendt D."/>
            <person name="Savage R."/>
            <person name="Osoegawa K."/>
            <person name="de Jong P."/>
            <person name="Grimwood J."/>
            <person name="Chapman J.A."/>
            <person name="Shapiro H."/>
            <person name="Aerts A."/>
            <person name="Otillar R.P."/>
            <person name="Terry A.Y."/>
            <person name="Boore J.L."/>
            <person name="Grigoriev I.V."/>
            <person name="Lindberg D.R."/>
            <person name="Seaver E.C."/>
            <person name="Weisblat D.A."/>
            <person name="Putnam N.H."/>
            <person name="Rokhsar D.S."/>
        </authorList>
    </citation>
    <scope>NUCLEOTIDE SEQUENCE</scope>
    <source>
        <strain evidence="2 4">I ESC-2004</strain>
    </source>
</reference>
<feature type="region of interest" description="Disordered" evidence="1">
    <location>
        <begin position="1"/>
        <end position="43"/>
    </location>
</feature>
<dbReference type="Proteomes" id="UP000014760">
    <property type="component" value="Unassembled WGS sequence"/>
</dbReference>
<accession>N1PB44</accession>
<feature type="region of interest" description="Disordered" evidence="1">
    <location>
        <begin position="62"/>
        <end position="89"/>
    </location>
</feature>
<evidence type="ECO:0000313" key="3">
    <source>
        <dbReference type="EnsemblMetazoa" id="CapteP226767"/>
    </source>
</evidence>
<dbReference type="PANTHER" id="PTHR34830">
    <property type="entry name" value="SIMILAR TO HYPOTHETICAL PROTEIN MGC34837"/>
    <property type="match status" value="1"/>
</dbReference>
<reference evidence="4" key="1">
    <citation type="submission" date="2012-12" db="EMBL/GenBank/DDBJ databases">
        <authorList>
            <person name="Hellsten U."/>
            <person name="Grimwood J."/>
            <person name="Chapman J.A."/>
            <person name="Shapiro H."/>
            <person name="Aerts A."/>
            <person name="Otillar R.P."/>
            <person name="Terry A.Y."/>
            <person name="Boore J.L."/>
            <person name="Simakov O."/>
            <person name="Marletaz F."/>
            <person name="Cho S.-J."/>
            <person name="Edsinger-Gonzales E."/>
            <person name="Havlak P."/>
            <person name="Kuo D.-H."/>
            <person name="Larsson T."/>
            <person name="Lv J."/>
            <person name="Arendt D."/>
            <person name="Savage R."/>
            <person name="Osoegawa K."/>
            <person name="de Jong P."/>
            <person name="Lindberg D.R."/>
            <person name="Seaver E.C."/>
            <person name="Weisblat D.A."/>
            <person name="Putnam N.H."/>
            <person name="Grigoriev I.V."/>
            <person name="Rokhsar D.S."/>
        </authorList>
    </citation>
    <scope>NUCLEOTIDE SEQUENCE</scope>
    <source>
        <strain evidence="4">I ESC-2004</strain>
    </source>
</reference>
<evidence type="ECO:0008006" key="5">
    <source>
        <dbReference type="Google" id="ProtNLM"/>
    </source>
</evidence>
<dbReference type="AlphaFoldDB" id="N1PB44"/>
<protein>
    <recommendedName>
        <fullName evidence="5">EF-hand domain-containing protein</fullName>
    </recommendedName>
</protein>
<dbReference type="OrthoDB" id="9989690at2759"/>
<sequence length="509" mass="58563">MPKLGRRSNETRQNEKSENTELDYQWKTPAITRNAPFGTQNTPVVRTKIIGGKRVTVYEDSKHLIPRHGDPGPSEPTQGADSRNGATPLKLAPLTEKPNEFNPQPFLQRPIQTYNSAVPDGRNSQRHSPELRAAFSPHRVVPPISQEKDLSRHLPIQGYLPSHPIQLNKHEELDLRQRVYHDLTTFDSKKLKDVYLELTGYDRNLTGCVNYTELGLVLMRFQVNISAENLRLVASLFIDESKEPGFVNYEKILSFISSSLKPIENEREPQRLQGGPPEVNRNPTDRAFYNPVAFQAENWQQFLAFLERVQPAHTGLRIPESKRPTEYVKHYPMPSNNWPLESNNMAPQLSSRTKSPRKPFSYLETDDPDSVLGRNHPKYGKVEEEELRPIERRPPPLKDSQSDLDHELNELHKKYEAAKVKMLEEKTKKMREENWFERYMKLAQALYDLDDGGTGHLPPDRVNWAVERFNDAYMLDLPMEIIPDLMQQNTSSGQINIDPFLKSLGAHVL</sequence>
<feature type="compositionally biased region" description="Polar residues" evidence="1">
    <location>
        <begin position="75"/>
        <end position="85"/>
    </location>
</feature>
<name>N1PB44_CAPTE</name>
<proteinExistence type="predicted"/>
<evidence type="ECO:0000313" key="4">
    <source>
        <dbReference type="Proteomes" id="UP000014760"/>
    </source>
</evidence>
<feature type="compositionally biased region" description="Basic and acidic residues" evidence="1">
    <location>
        <begin position="7"/>
        <end position="19"/>
    </location>
</feature>
<dbReference type="EMBL" id="AMQN01000046">
    <property type="status" value="NOT_ANNOTATED_CDS"/>
    <property type="molecule type" value="Genomic_DNA"/>
</dbReference>
<dbReference type="EMBL" id="KB291798">
    <property type="protein sequence ID" value="ELU18867.1"/>
    <property type="molecule type" value="Genomic_DNA"/>
</dbReference>
<dbReference type="InterPro" id="IPR040774">
    <property type="entry name" value="DUF5580"/>
</dbReference>
<reference evidence="3" key="3">
    <citation type="submission" date="2015-06" db="UniProtKB">
        <authorList>
            <consortium name="EnsemblMetazoa"/>
        </authorList>
    </citation>
    <scope>IDENTIFICATION</scope>
</reference>
<dbReference type="EnsemblMetazoa" id="CapteT226767">
    <property type="protein sequence ID" value="CapteP226767"/>
    <property type="gene ID" value="CapteG226767"/>
</dbReference>
<dbReference type="PANTHER" id="PTHR34830:SF1">
    <property type="entry name" value="GENE 12695-RELATED"/>
    <property type="match status" value="1"/>
</dbReference>
<keyword evidence="4" id="KW-1185">Reference proteome</keyword>
<feature type="compositionally biased region" description="Basic and acidic residues" evidence="1">
    <location>
        <begin position="387"/>
        <end position="403"/>
    </location>
</feature>
<evidence type="ECO:0000256" key="1">
    <source>
        <dbReference type="SAM" id="MobiDB-lite"/>
    </source>
</evidence>
<dbReference type="SUPFAM" id="SSF47473">
    <property type="entry name" value="EF-hand"/>
    <property type="match status" value="1"/>
</dbReference>